<evidence type="ECO:0008006" key="4">
    <source>
        <dbReference type="Google" id="ProtNLM"/>
    </source>
</evidence>
<evidence type="ECO:0000256" key="1">
    <source>
        <dbReference type="SAM" id="Phobius"/>
    </source>
</evidence>
<dbReference type="GO" id="GO:0016791">
    <property type="term" value="F:phosphatase activity"/>
    <property type="evidence" value="ECO:0007669"/>
    <property type="project" value="TreeGrafter"/>
</dbReference>
<dbReference type="eggNOG" id="ENOG502R95P">
    <property type="taxonomic scope" value="Eukaryota"/>
</dbReference>
<keyword evidence="3" id="KW-1185">Reference proteome</keyword>
<name>W4KA94_HETIT</name>
<dbReference type="HOGENOM" id="CLU_023111_2_1_1"/>
<dbReference type="InterPro" id="IPR029033">
    <property type="entry name" value="His_PPase_superfam"/>
</dbReference>
<protein>
    <recommendedName>
        <fullName evidence="4">Phosphoglycerate mutase-like protein</fullName>
    </recommendedName>
</protein>
<dbReference type="AlphaFoldDB" id="W4KA94"/>
<dbReference type="InterPro" id="IPR050645">
    <property type="entry name" value="Histidine_acid_phosphatase"/>
</dbReference>
<dbReference type="OrthoDB" id="258392at2759"/>
<evidence type="ECO:0000313" key="2">
    <source>
        <dbReference type="EMBL" id="ETW81996.1"/>
    </source>
</evidence>
<proteinExistence type="predicted"/>
<keyword evidence="1" id="KW-0472">Membrane</keyword>
<dbReference type="EMBL" id="KI925458">
    <property type="protein sequence ID" value="ETW81996.1"/>
    <property type="molecule type" value="Genomic_DNA"/>
</dbReference>
<dbReference type="RefSeq" id="XP_009546583.1">
    <property type="nucleotide sequence ID" value="XM_009548288.1"/>
</dbReference>
<dbReference type="Gene3D" id="3.40.50.1240">
    <property type="entry name" value="Phosphoglycerate mutase-like"/>
    <property type="match status" value="1"/>
</dbReference>
<gene>
    <name evidence="2" type="ORF">HETIRDRAFT_434318</name>
</gene>
<keyword evidence="1" id="KW-1133">Transmembrane helix</keyword>
<dbReference type="Proteomes" id="UP000030671">
    <property type="component" value="Unassembled WGS sequence"/>
</dbReference>
<keyword evidence="1" id="KW-0812">Transmembrane</keyword>
<accession>W4KA94</accession>
<dbReference type="SUPFAM" id="SSF53254">
    <property type="entry name" value="Phosphoglycerate mutase-like"/>
    <property type="match status" value="1"/>
</dbReference>
<dbReference type="InParanoid" id="W4KA94"/>
<reference evidence="2 3" key="1">
    <citation type="journal article" date="2012" name="New Phytol.">
        <title>Insight into trade-off between wood decay and parasitism from the genome of a fungal forest pathogen.</title>
        <authorList>
            <person name="Olson A."/>
            <person name="Aerts A."/>
            <person name="Asiegbu F."/>
            <person name="Belbahri L."/>
            <person name="Bouzid O."/>
            <person name="Broberg A."/>
            <person name="Canback B."/>
            <person name="Coutinho P.M."/>
            <person name="Cullen D."/>
            <person name="Dalman K."/>
            <person name="Deflorio G."/>
            <person name="van Diepen L.T."/>
            <person name="Dunand C."/>
            <person name="Duplessis S."/>
            <person name="Durling M."/>
            <person name="Gonthier P."/>
            <person name="Grimwood J."/>
            <person name="Fossdal C.G."/>
            <person name="Hansson D."/>
            <person name="Henrissat B."/>
            <person name="Hietala A."/>
            <person name="Himmelstrand K."/>
            <person name="Hoffmeister D."/>
            <person name="Hogberg N."/>
            <person name="James T.Y."/>
            <person name="Karlsson M."/>
            <person name="Kohler A."/>
            <person name="Kues U."/>
            <person name="Lee Y.H."/>
            <person name="Lin Y.C."/>
            <person name="Lind M."/>
            <person name="Lindquist E."/>
            <person name="Lombard V."/>
            <person name="Lucas S."/>
            <person name="Lunden K."/>
            <person name="Morin E."/>
            <person name="Murat C."/>
            <person name="Park J."/>
            <person name="Raffaello T."/>
            <person name="Rouze P."/>
            <person name="Salamov A."/>
            <person name="Schmutz J."/>
            <person name="Solheim H."/>
            <person name="Stahlberg J."/>
            <person name="Velez H."/>
            <person name="de Vries R.P."/>
            <person name="Wiebenga A."/>
            <person name="Woodward S."/>
            <person name="Yakovlev I."/>
            <person name="Garbelotto M."/>
            <person name="Martin F."/>
            <person name="Grigoriev I.V."/>
            <person name="Stenlid J."/>
        </authorList>
    </citation>
    <scope>NUCLEOTIDE SEQUENCE [LARGE SCALE GENOMIC DNA]</scope>
    <source>
        <strain evidence="2 3">TC 32-1</strain>
    </source>
</reference>
<dbReference type="GeneID" id="20674740"/>
<sequence length="451" mass="47325">MSGDANSTVLGVLVLARHGDRQGFYQDPNTYAASATRITPLGNQQHVQLGGLLRALYLNASSPSNIAGLNGTALFDPTQVAVSADAGDEGGVIYDSAVSLTQGMWPATSAYNTTLANGTTVVGPLSGYQYVPIASVESSNDVSLEGFTSCGTFTNYVNAFYNSSEFAQKTQESASFLGQLKPYLDGRPVVLKNMWNIFDYMNVQSIHNATFLNDLPGTYLAQARALANWHQYNSFSAPQLDSIGNIAARTALPSMITGLQRIANGSDTLKVDIIAISYKPFLSLFNMTGVAEANPSLAGIVDYAAAVALEVRQASSGGEPVLRFNFKNGTADSFHTYNLFGSDGDVPLASFVSALAPAAVNTTTEWCSVCANTQDRGCGALALAAAQAKTHQKISPVGAGFLGAGLTVAVLAMALGVLAFLGVLVFGRRSRRAVQANSSEKKQQGSYDGSA</sequence>
<dbReference type="KEGG" id="hir:HETIRDRAFT_434318"/>
<evidence type="ECO:0000313" key="3">
    <source>
        <dbReference type="Proteomes" id="UP000030671"/>
    </source>
</evidence>
<dbReference type="PANTHER" id="PTHR11567:SF142">
    <property type="entry name" value="PHOSPHOGLYCERATE MUTASE-LIKE PROTEIN"/>
    <property type="match status" value="1"/>
</dbReference>
<organism evidence="2 3">
    <name type="scientific">Heterobasidion irregulare (strain TC 32-1)</name>
    <dbReference type="NCBI Taxonomy" id="747525"/>
    <lineage>
        <taxon>Eukaryota</taxon>
        <taxon>Fungi</taxon>
        <taxon>Dikarya</taxon>
        <taxon>Basidiomycota</taxon>
        <taxon>Agaricomycotina</taxon>
        <taxon>Agaricomycetes</taxon>
        <taxon>Russulales</taxon>
        <taxon>Bondarzewiaceae</taxon>
        <taxon>Heterobasidion</taxon>
        <taxon>Heterobasidion annosum species complex</taxon>
    </lineage>
</organism>
<feature type="transmembrane region" description="Helical" evidence="1">
    <location>
        <begin position="401"/>
        <end position="426"/>
    </location>
</feature>
<dbReference type="PANTHER" id="PTHR11567">
    <property type="entry name" value="ACID PHOSPHATASE-RELATED"/>
    <property type="match status" value="1"/>
</dbReference>